<sequence length="67" mass="7489">RTRIRLSFGREGGERVQNSNTSVCVWPNKARRSETSKQRDILYDTSKSDQAGSAKTGEATHGSPREH</sequence>
<feature type="non-terminal residue" evidence="2">
    <location>
        <position position="67"/>
    </location>
</feature>
<evidence type="ECO:0000313" key="2">
    <source>
        <dbReference type="EMBL" id="KAI7801831.1"/>
    </source>
</evidence>
<feature type="compositionally biased region" description="Basic and acidic residues" evidence="1">
    <location>
        <begin position="31"/>
        <end position="42"/>
    </location>
</feature>
<organism evidence="2 3">
    <name type="scientific">Triplophysa rosa</name>
    <name type="common">Cave loach</name>
    <dbReference type="NCBI Taxonomy" id="992332"/>
    <lineage>
        <taxon>Eukaryota</taxon>
        <taxon>Metazoa</taxon>
        <taxon>Chordata</taxon>
        <taxon>Craniata</taxon>
        <taxon>Vertebrata</taxon>
        <taxon>Euteleostomi</taxon>
        <taxon>Actinopterygii</taxon>
        <taxon>Neopterygii</taxon>
        <taxon>Teleostei</taxon>
        <taxon>Ostariophysi</taxon>
        <taxon>Cypriniformes</taxon>
        <taxon>Nemacheilidae</taxon>
        <taxon>Triplophysa</taxon>
    </lineage>
</organism>
<evidence type="ECO:0000256" key="1">
    <source>
        <dbReference type="SAM" id="MobiDB-lite"/>
    </source>
</evidence>
<dbReference type="Proteomes" id="UP001059041">
    <property type="component" value="Linkage Group LG13"/>
</dbReference>
<dbReference type="EMBL" id="JAFHDT010000013">
    <property type="protein sequence ID" value="KAI7801831.1"/>
    <property type="molecule type" value="Genomic_DNA"/>
</dbReference>
<feature type="region of interest" description="Disordered" evidence="1">
    <location>
        <begin position="27"/>
        <end position="67"/>
    </location>
</feature>
<name>A0A9W7TSL7_TRIRA</name>
<evidence type="ECO:0000313" key="3">
    <source>
        <dbReference type="Proteomes" id="UP001059041"/>
    </source>
</evidence>
<accession>A0A9W7TSL7</accession>
<proteinExistence type="predicted"/>
<keyword evidence="3" id="KW-1185">Reference proteome</keyword>
<reference evidence="2" key="1">
    <citation type="submission" date="2021-02" db="EMBL/GenBank/DDBJ databases">
        <title>Comparative genomics reveals that relaxation of natural selection precedes convergent phenotypic evolution of cavefish.</title>
        <authorList>
            <person name="Peng Z."/>
        </authorList>
    </citation>
    <scope>NUCLEOTIDE SEQUENCE</scope>
    <source>
        <tissue evidence="2">Muscle</tissue>
    </source>
</reference>
<protein>
    <submittedName>
        <fullName evidence="2">Uncharacterized protein</fullName>
    </submittedName>
</protein>
<dbReference type="AlphaFoldDB" id="A0A9W7TSL7"/>
<comment type="caution">
    <text evidence="2">The sequence shown here is derived from an EMBL/GenBank/DDBJ whole genome shotgun (WGS) entry which is preliminary data.</text>
</comment>
<gene>
    <name evidence="2" type="ORF">IRJ41_017725</name>
</gene>